<evidence type="ECO:0000256" key="1">
    <source>
        <dbReference type="SAM" id="Phobius"/>
    </source>
</evidence>
<accession>A0A1X7VJJ2</accession>
<dbReference type="EnsemblMetazoa" id="Aqu2.1.39980_001">
    <property type="protein sequence ID" value="Aqu2.1.39980_001"/>
    <property type="gene ID" value="Aqu2.1.39980"/>
</dbReference>
<evidence type="ECO:0000313" key="2">
    <source>
        <dbReference type="EnsemblMetazoa" id="Aqu2.1.39980_001"/>
    </source>
</evidence>
<keyword evidence="1" id="KW-0472">Membrane</keyword>
<name>A0A1X7VJJ2_AMPQE</name>
<sequence>MPNKEERLYNHDYSNNPMLLYMTLLLCQLICNLVSLI</sequence>
<dbReference type="AlphaFoldDB" id="A0A1X7VJJ2"/>
<dbReference type="InParanoid" id="A0A1X7VJJ2"/>
<proteinExistence type="predicted"/>
<reference evidence="2" key="1">
    <citation type="submission" date="2017-05" db="UniProtKB">
        <authorList>
            <consortium name="EnsemblMetazoa"/>
        </authorList>
    </citation>
    <scope>IDENTIFICATION</scope>
</reference>
<feature type="transmembrane region" description="Helical" evidence="1">
    <location>
        <begin position="18"/>
        <end position="36"/>
    </location>
</feature>
<protein>
    <submittedName>
        <fullName evidence="2">Uncharacterized protein</fullName>
    </submittedName>
</protein>
<keyword evidence="1" id="KW-1133">Transmembrane helix</keyword>
<keyword evidence="1" id="KW-0812">Transmembrane</keyword>
<organism evidence="2">
    <name type="scientific">Amphimedon queenslandica</name>
    <name type="common">Sponge</name>
    <dbReference type="NCBI Taxonomy" id="400682"/>
    <lineage>
        <taxon>Eukaryota</taxon>
        <taxon>Metazoa</taxon>
        <taxon>Porifera</taxon>
        <taxon>Demospongiae</taxon>
        <taxon>Heteroscleromorpha</taxon>
        <taxon>Haplosclerida</taxon>
        <taxon>Niphatidae</taxon>
        <taxon>Amphimedon</taxon>
    </lineage>
</organism>